<keyword evidence="3" id="KW-1185">Reference proteome</keyword>
<dbReference type="EMBL" id="CAVNYO010000423">
    <property type="protein sequence ID" value="CAK5278472.1"/>
    <property type="molecule type" value="Genomic_DNA"/>
</dbReference>
<feature type="compositionally biased region" description="Low complexity" evidence="1">
    <location>
        <begin position="8"/>
        <end position="23"/>
    </location>
</feature>
<organism evidence="2 3">
    <name type="scientific">Mycena citricolor</name>
    <dbReference type="NCBI Taxonomy" id="2018698"/>
    <lineage>
        <taxon>Eukaryota</taxon>
        <taxon>Fungi</taxon>
        <taxon>Dikarya</taxon>
        <taxon>Basidiomycota</taxon>
        <taxon>Agaricomycotina</taxon>
        <taxon>Agaricomycetes</taxon>
        <taxon>Agaricomycetidae</taxon>
        <taxon>Agaricales</taxon>
        <taxon>Marasmiineae</taxon>
        <taxon>Mycenaceae</taxon>
        <taxon>Mycena</taxon>
    </lineage>
</organism>
<protein>
    <submittedName>
        <fullName evidence="2">Uncharacterized protein</fullName>
    </submittedName>
</protein>
<evidence type="ECO:0000256" key="1">
    <source>
        <dbReference type="SAM" id="MobiDB-lite"/>
    </source>
</evidence>
<gene>
    <name evidence="2" type="ORF">MYCIT1_LOCUS27844</name>
</gene>
<dbReference type="Proteomes" id="UP001295794">
    <property type="component" value="Unassembled WGS sequence"/>
</dbReference>
<feature type="region of interest" description="Disordered" evidence="1">
    <location>
        <begin position="1"/>
        <end position="25"/>
    </location>
</feature>
<reference evidence="2" key="1">
    <citation type="submission" date="2023-11" db="EMBL/GenBank/DDBJ databases">
        <authorList>
            <person name="De Vega J J."/>
            <person name="De Vega J J."/>
        </authorList>
    </citation>
    <scope>NUCLEOTIDE SEQUENCE</scope>
</reference>
<accession>A0AAD2K4P7</accession>
<evidence type="ECO:0000313" key="2">
    <source>
        <dbReference type="EMBL" id="CAK5278472.1"/>
    </source>
</evidence>
<evidence type="ECO:0000313" key="3">
    <source>
        <dbReference type="Proteomes" id="UP001295794"/>
    </source>
</evidence>
<comment type="caution">
    <text evidence="2">The sequence shown here is derived from an EMBL/GenBank/DDBJ whole genome shotgun (WGS) entry which is preliminary data.</text>
</comment>
<dbReference type="AlphaFoldDB" id="A0AAD2K4P7"/>
<proteinExistence type="predicted"/>
<sequence length="102" mass="10738">MFLSKFHSVWGSPSTSFSSSSSSESDRTVHASAWVSILTGGCSASDFMASAMLCDSVWVWVSSRAGRSAEASARSSGSVRATVVRMSLPCRFACSRAEARSG</sequence>
<name>A0AAD2K4P7_9AGAR</name>